<dbReference type="EMBL" id="PSQE01000004">
    <property type="protein sequence ID" value="RHN59339.1"/>
    <property type="molecule type" value="Genomic_DNA"/>
</dbReference>
<name>A0A396I181_MEDTR</name>
<gene>
    <name evidence="2" type="ORF">MtrunA17_Chr4g0012181</name>
</gene>
<evidence type="ECO:0000313" key="2">
    <source>
        <dbReference type="EMBL" id="RHN59339.1"/>
    </source>
</evidence>
<sequence>MLPFALHEYCTSVHASTEATPSFINIHHEGHASRGGRSPVNKSSTEIQASLNLNT</sequence>
<proteinExistence type="predicted"/>
<dbReference type="Gramene" id="rna21352">
    <property type="protein sequence ID" value="RHN59339.1"/>
    <property type="gene ID" value="gene21352"/>
</dbReference>
<feature type="compositionally biased region" description="Polar residues" evidence="1">
    <location>
        <begin position="40"/>
        <end position="55"/>
    </location>
</feature>
<comment type="caution">
    <text evidence="2">The sequence shown here is derived from an EMBL/GenBank/DDBJ whole genome shotgun (WGS) entry which is preliminary data.</text>
</comment>
<dbReference type="Proteomes" id="UP000265566">
    <property type="component" value="Chromosome 4"/>
</dbReference>
<accession>A0A396I181</accession>
<dbReference type="AlphaFoldDB" id="A0A396I181"/>
<feature type="region of interest" description="Disordered" evidence="1">
    <location>
        <begin position="28"/>
        <end position="55"/>
    </location>
</feature>
<protein>
    <submittedName>
        <fullName evidence="2">Uncharacterized protein</fullName>
    </submittedName>
</protein>
<evidence type="ECO:0000313" key="3">
    <source>
        <dbReference type="Proteomes" id="UP000265566"/>
    </source>
</evidence>
<evidence type="ECO:0000256" key="1">
    <source>
        <dbReference type="SAM" id="MobiDB-lite"/>
    </source>
</evidence>
<reference evidence="3" key="1">
    <citation type="journal article" date="2018" name="Nat. Plants">
        <title>Whole-genome landscape of Medicago truncatula symbiotic genes.</title>
        <authorList>
            <person name="Pecrix Y."/>
            <person name="Staton S.E."/>
            <person name="Sallet E."/>
            <person name="Lelandais-Briere C."/>
            <person name="Moreau S."/>
            <person name="Carrere S."/>
            <person name="Blein T."/>
            <person name="Jardinaud M.F."/>
            <person name="Latrasse D."/>
            <person name="Zouine M."/>
            <person name="Zahm M."/>
            <person name="Kreplak J."/>
            <person name="Mayjonade B."/>
            <person name="Satge C."/>
            <person name="Perez M."/>
            <person name="Cauet S."/>
            <person name="Marande W."/>
            <person name="Chantry-Darmon C."/>
            <person name="Lopez-Roques C."/>
            <person name="Bouchez O."/>
            <person name="Berard A."/>
            <person name="Debelle F."/>
            <person name="Munos S."/>
            <person name="Bendahmane A."/>
            <person name="Berges H."/>
            <person name="Niebel A."/>
            <person name="Buitink J."/>
            <person name="Frugier F."/>
            <person name="Benhamed M."/>
            <person name="Crespi M."/>
            <person name="Gouzy J."/>
            <person name="Gamas P."/>
        </authorList>
    </citation>
    <scope>NUCLEOTIDE SEQUENCE [LARGE SCALE GENOMIC DNA]</scope>
    <source>
        <strain evidence="3">cv. Jemalong A17</strain>
    </source>
</reference>
<organism evidence="2 3">
    <name type="scientific">Medicago truncatula</name>
    <name type="common">Barrel medic</name>
    <name type="synonym">Medicago tribuloides</name>
    <dbReference type="NCBI Taxonomy" id="3880"/>
    <lineage>
        <taxon>Eukaryota</taxon>
        <taxon>Viridiplantae</taxon>
        <taxon>Streptophyta</taxon>
        <taxon>Embryophyta</taxon>
        <taxon>Tracheophyta</taxon>
        <taxon>Spermatophyta</taxon>
        <taxon>Magnoliopsida</taxon>
        <taxon>eudicotyledons</taxon>
        <taxon>Gunneridae</taxon>
        <taxon>Pentapetalae</taxon>
        <taxon>rosids</taxon>
        <taxon>fabids</taxon>
        <taxon>Fabales</taxon>
        <taxon>Fabaceae</taxon>
        <taxon>Papilionoideae</taxon>
        <taxon>50 kb inversion clade</taxon>
        <taxon>NPAAA clade</taxon>
        <taxon>Hologalegina</taxon>
        <taxon>IRL clade</taxon>
        <taxon>Trifolieae</taxon>
        <taxon>Medicago</taxon>
    </lineage>
</organism>